<evidence type="ECO:0000256" key="1">
    <source>
        <dbReference type="SAM" id="MobiDB-lite"/>
    </source>
</evidence>
<evidence type="ECO:0000313" key="3">
    <source>
        <dbReference type="Proteomes" id="UP001069802"/>
    </source>
</evidence>
<dbReference type="Proteomes" id="UP001069802">
    <property type="component" value="Unassembled WGS sequence"/>
</dbReference>
<sequence length="264" mass="28895">MKYNPREDFTADSSIGFSPVSAPRLSEPANKHEASQNKASQKETNQNQSLQDNRGAEKSAERLDLNVLTEIKLTGDFAVKTAPIMEPASLEPAPLETTSHELPPLELTGAPFAVFSALVVALAEQSHLPPEQRAVEYNRLKCLSGMDQTRSFPKHIQELVAKGAVLCLGPHCERLVTLRMDPARVVAVKRYARQTSQHSRPLVSSAVKIRKCLSCRKEFESHWAGERVCSPCKEGPDWGEHDGPFTPIGDSDGAGLSDLMTGLI</sequence>
<organism evidence="2 3">
    <name type="scientific">Kiloniella laminariae</name>
    <dbReference type="NCBI Taxonomy" id="454162"/>
    <lineage>
        <taxon>Bacteria</taxon>
        <taxon>Pseudomonadati</taxon>
        <taxon>Pseudomonadota</taxon>
        <taxon>Alphaproteobacteria</taxon>
        <taxon>Rhodospirillales</taxon>
        <taxon>Kiloniellaceae</taxon>
        <taxon>Kiloniella</taxon>
    </lineage>
</organism>
<comment type="caution">
    <text evidence="2">The sequence shown here is derived from an EMBL/GenBank/DDBJ whole genome shotgun (WGS) entry which is preliminary data.</text>
</comment>
<reference evidence="2" key="1">
    <citation type="submission" date="2022-12" db="EMBL/GenBank/DDBJ databases">
        <title>Bacterial isolates from different developmental stages of Nematostella vectensis.</title>
        <authorList>
            <person name="Fraune S."/>
        </authorList>
    </citation>
    <scope>NUCLEOTIDE SEQUENCE</scope>
    <source>
        <strain evidence="2">G21630-S1</strain>
    </source>
</reference>
<evidence type="ECO:0000313" key="2">
    <source>
        <dbReference type="EMBL" id="MCZ4279784.1"/>
    </source>
</evidence>
<keyword evidence="3" id="KW-1185">Reference proteome</keyword>
<accession>A0ABT4LFB2</accession>
<gene>
    <name evidence="2" type="ORF">O4H49_03270</name>
</gene>
<feature type="region of interest" description="Disordered" evidence="1">
    <location>
        <begin position="1"/>
        <end position="58"/>
    </location>
</feature>
<proteinExistence type="predicted"/>
<feature type="compositionally biased region" description="Polar residues" evidence="1">
    <location>
        <begin position="36"/>
        <end position="52"/>
    </location>
</feature>
<name>A0ABT4LFB2_9PROT</name>
<dbReference type="RefSeq" id="WP_269421981.1">
    <property type="nucleotide sequence ID" value="NZ_JAPWGY010000001.1"/>
</dbReference>
<dbReference type="EMBL" id="JAPWGY010000001">
    <property type="protein sequence ID" value="MCZ4279784.1"/>
    <property type="molecule type" value="Genomic_DNA"/>
</dbReference>
<protein>
    <submittedName>
        <fullName evidence="2">Uncharacterized protein</fullName>
    </submittedName>
</protein>